<reference evidence="1 2" key="1">
    <citation type="submission" date="2019-05" db="EMBL/GenBank/DDBJ databases">
        <title>Another draft genome of Portunus trituberculatus and its Hox gene families provides insights of decapod evolution.</title>
        <authorList>
            <person name="Jeong J.-H."/>
            <person name="Song I."/>
            <person name="Kim S."/>
            <person name="Choi T."/>
            <person name="Kim D."/>
            <person name="Ryu S."/>
            <person name="Kim W."/>
        </authorList>
    </citation>
    <scope>NUCLEOTIDE SEQUENCE [LARGE SCALE GENOMIC DNA]</scope>
    <source>
        <tissue evidence="1">Muscle</tissue>
    </source>
</reference>
<keyword evidence="2" id="KW-1185">Reference proteome</keyword>
<accession>A0A5B7DW21</accession>
<evidence type="ECO:0000313" key="1">
    <source>
        <dbReference type="EMBL" id="MPC25203.1"/>
    </source>
</evidence>
<sequence length="80" mass="9014">MSLAAGESSARVRAVMYLYQAEAEKGELHLSILEQFHSEAGVKVFSQRERQRLMPRPQLSSFLHHGTDSSHIVPKCPDVH</sequence>
<dbReference type="AlphaFoldDB" id="A0A5B7DW21"/>
<comment type="caution">
    <text evidence="1">The sequence shown here is derived from an EMBL/GenBank/DDBJ whole genome shotgun (WGS) entry which is preliminary data.</text>
</comment>
<protein>
    <submittedName>
        <fullName evidence="1">Uncharacterized protein</fullName>
    </submittedName>
</protein>
<organism evidence="1 2">
    <name type="scientific">Portunus trituberculatus</name>
    <name type="common">Swimming crab</name>
    <name type="synonym">Neptunus trituberculatus</name>
    <dbReference type="NCBI Taxonomy" id="210409"/>
    <lineage>
        <taxon>Eukaryota</taxon>
        <taxon>Metazoa</taxon>
        <taxon>Ecdysozoa</taxon>
        <taxon>Arthropoda</taxon>
        <taxon>Crustacea</taxon>
        <taxon>Multicrustacea</taxon>
        <taxon>Malacostraca</taxon>
        <taxon>Eumalacostraca</taxon>
        <taxon>Eucarida</taxon>
        <taxon>Decapoda</taxon>
        <taxon>Pleocyemata</taxon>
        <taxon>Brachyura</taxon>
        <taxon>Eubrachyura</taxon>
        <taxon>Portunoidea</taxon>
        <taxon>Portunidae</taxon>
        <taxon>Portuninae</taxon>
        <taxon>Portunus</taxon>
    </lineage>
</organism>
<dbReference type="EMBL" id="VSRR010001430">
    <property type="protein sequence ID" value="MPC25203.1"/>
    <property type="molecule type" value="Genomic_DNA"/>
</dbReference>
<name>A0A5B7DW21_PORTR</name>
<dbReference type="Proteomes" id="UP000324222">
    <property type="component" value="Unassembled WGS sequence"/>
</dbReference>
<proteinExistence type="predicted"/>
<evidence type="ECO:0000313" key="2">
    <source>
        <dbReference type="Proteomes" id="UP000324222"/>
    </source>
</evidence>
<gene>
    <name evidence="1" type="ORF">E2C01_018307</name>
</gene>